<keyword evidence="2 5" id="KW-0812">Transmembrane</keyword>
<protein>
    <recommendedName>
        <fullName evidence="6">G-protein coupled receptors family 2 profile 2 domain-containing protein</fullName>
    </recommendedName>
</protein>
<dbReference type="InterPro" id="IPR050332">
    <property type="entry name" value="GPCR_2"/>
</dbReference>
<dbReference type="GO" id="GO:0005886">
    <property type="term" value="C:plasma membrane"/>
    <property type="evidence" value="ECO:0007669"/>
    <property type="project" value="TreeGrafter"/>
</dbReference>
<dbReference type="Proteomes" id="UP000655588">
    <property type="component" value="Unassembled WGS sequence"/>
</dbReference>
<feature type="transmembrane region" description="Helical" evidence="5">
    <location>
        <begin position="166"/>
        <end position="186"/>
    </location>
</feature>
<name>A0A833S5C1_9HYME</name>
<evidence type="ECO:0000256" key="4">
    <source>
        <dbReference type="ARBA" id="ARBA00023136"/>
    </source>
</evidence>
<feature type="domain" description="G-protein coupled receptors family 2 profile 2" evidence="6">
    <location>
        <begin position="1"/>
        <end position="187"/>
    </location>
</feature>
<feature type="transmembrane region" description="Helical" evidence="5">
    <location>
        <begin position="136"/>
        <end position="154"/>
    </location>
</feature>
<evidence type="ECO:0000256" key="2">
    <source>
        <dbReference type="ARBA" id="ARBA00022692"/>
    </source>
</evidence>
<dbReference type="EMBL" id="WNWW01000427">
    <property type="protein sequence ID" value="KAF3425030.1"/>
    <property type="molecule type" value="Genomic_DNA"/>
</dbReference>
<dbReference type="Pfam" id="PF00002">
    <property type="entry name" value="7tm_2"/>
    <property type="match status" value="2"/>
</dbReference>
<dbReference type="InterPro" id="IPR000832">
    <property type="entry name" value="GPCR_2_secretin-like"/>
</dbReference>
<evidence type="ECO:0000256" key="5">
    <source>
        <dbReference type="SAM" id="Phobius"/>
    </source>
</evidence>
<dbReference type="GO" id="GO:0007166">
    <property type="term" value="P:cell surface receptor signaling pathway"/>
    <property type="evidence" value="ECO:0007669"/>
    <property type="project" value="InterPro"/>
</dbReference>
<organism evidence="7 8">
    <name type="scientific">Frieseomelitta varia</name>
    <dbReference type="NCBI Taxonomy" id="561572"/>
    <lineage>
        <taxon>Eukaryota</taxon>
        <taxon>Metazoa</taxon>
        <taxon>Ecdysozoa</taxon>
        <taxon>Arthropoda</taxon>
        <taxon>Hexapoda</taxon>
        <taxon>Insecta</taxon>
        <taxon>Pterygota</taxon>
        <taxon>Neoptera</taxon>
        <taxon>Endopterygota</taxon>
        <taxon>Hymenoptera</taxon>
        <taxon>Apocrita</taxon>
        <taxon>Aculeata</taxon>
        <taxon>Apoidea</taxon>
        <taxon>Anthophila</taxon>
        <taxon>Apidae</taxon>
        <taxon>Frieseomelitta</taxon>
    </lineage>
</organism>
<dbReference type="PROSITE" id="PS00650">
    <property type="entry name" value="G_PROTEIN_RECEP_F2_2"/>
    <property type="match status" value="1"/>
</dbReference>
<keyword evidence="8" id="KW-1185">Reference proteome</keyword>
<reference evidence="7" key="1">
    <citation type="submission" date="2019-11" db="EMBL/GenBank/DDBJ databases">
        <title>The nuclear and mitochondrial genomes of Frieseomelitta varia - a highly eusocial stingless bee (Meliponini) with a permanently sterile worker caste.</title>
        <authorList>
            <person name="Freitas F.C.P."/>
            <person name="Lourenco A.P."/>
            <person name="Nunes F.M.F."/>
            <person name="Paschoal A.R."/>
            <person name="Abreu F.C.P."/>
            <person name="Barbin F.O."/>
            <person name="Bataglia L."/>
            <person name="Cardoso-Junior C.A.M."/>
            <person name="Cervoni M.S."/>
            <person name="Silva S.R."/>
            <person name="Dalarmi F."/>
            <person name="Del Lama M.A."/>
            <person name="Depintor T.S."/>
            <person name="Ferreira K.M."/>
            <person name="Goria P.S."/>
            <person name="Jaskot M.C."/>
            <person name="Lago D.C."/>
            <person name="Luna-Lucena D."/>
            <person name="Moda L.M."/>
            <person name="Nascimento L."/>
            <person name="Pedrino M."/>
            <person name="Rabico F.O."/>
            <person name="Sanches F.C."/>
            <person name="Santos D.E."/>
            <person name="Santos C.G."/>
            <person name="Vieira J."/>
            <person name="Lopes T.F."/>
            <person name="Barchuk A.R."/>
            <person name="Hartfelder K."/>
            <person name="Simoes Z.L.P."/>
            <person name="Bitondi M.M.G."/>
            <person name="Pinheiro D.G."/>
        </authorList>
    </citation>
    <scope>NUCLEOTIDE SEQUENCE</scope>
    <source>
        <strain evidence="7">USP_RPSP 00005682</strain>
        <tissue evidence="7">Whole individual</tissue>
    </source>
</reference>
<dbReference type="PANTHER" id="PTHR45620:SF15">
    <property type="entry name" value="DIURETIC HORMONE 44 RECEPTOR 1-RELATED"/>
    <property type="match status" value="1"/>
</dbReference>
<evidence type="ECO:0000256" key="1">
    <source>
        <dbReference type="ARBA" id="ARBA00004141"/>
    </source>
</evidence>
<proteinExistence type="predicted"/>
<dbReference type="GO" id="GO:0008528">
    <property type="term" value="F:G protein-coupled peptide receptor activity"/>
    <property type="evidence" value="ECO:0007669"/>
    <property type="project" value="TreeGrafter"/>
</dbReference>
<dbReference type="AlphaFoldDB" id="A0A833S5C1"/>
<keyword evidence="4 5" id="KW-0472">Membrane</keyword>
<dbReference type="InterPro" id="IPR017983">
    <property type="entry name" value="GPCR_2_secretin-like_CS"/>
</dbReference>
<dbReference type="PROSITE" id="PS50261">
    <property type="entry name" value="G_PROTEIN_RECEP_F2_4"/>
    <property type="match status" value="1"/>
</dbReference>
<evidence type="ECO:0000313" key="7">
    <source>
        <dbReference type="EMBL" id="KAF3425030.1"/>
    </source>
</evidence>
<accession>A0A833S5C1</accession>
<dbReference type="GO" id="GO:0007188">
    <property type="term" value="P:adenylate cyclase-modulating G protein-coupled receptor signaling pathway"/>
    <property type="evidence" value="ECO:0007669"/>
    <property type="project" value="TreeGrafter"/>
</dbReference>
<evidence type="ECO:0000259" key="6">
    <source>
        <dbReference type="PROSITE" id="PS50261"/>
    </source>
</evidence>
<comment type="caution">
    <text evidence="7">The sequence shown here is derived from an EMBL/GenBank/DDBJ whole genome shotgun (WGS) entry which is preliminary data.</text>
</comment>
<dbReference type="Gene3D" id="1.20.1070.10">
    <property type="entry name" value="Rhodopsin 7-helix transmembrane proteins"/>
    <property type="match status" value="2"/>
</dbReference>
<dbReference type="PANTHER" id="PTHR45620">
    <property type="entry name" value="PDF RECEPTOR-LIKE PROTEIN-RELATED"/>
    <property type="match status" value="1"/>
</dbReference>
<keyword evidence="3 5" id="KW-1133">Transmembrane helix</keyword>
<feature type="transmembrane region" description="Helical" evidence="5">
    <location>
        <begin position="77"/>
        <end position="100"/>
    </location>
</feature>
<dbReference type="InterPro" id="IPR017981">
    <property type="entry name" value="GPCR_2-like_7TM"/>
</dbReference>
<dbReference type="GO" id="GO:0017046">
    <property type="term" value="F:peptide hormone binding"/>
    <property type="evidence" value="ECO:0007669"/>
    <property type="project" value="TreeGrafter"/>
</dbReference>
<gene>
    <name evidence="7" type="ORF">E2986_03622</name>
</gene>
<comment type="subcellular location">
    <subcellularLocation>
        <location evidence="1">Membrane</location>
        <topology evidence="1">Multi-pass membrane protein</topology>
    </subcellularLocation>
</comment>
<evidence type="ECO:0000313" key="8">
    <source>
        <dbReference type="Proteomes" id="UP000655588"/>
    </source>
</evidence>
<evidence type="ECO:0000256" key="3">
    <source>
        <dbReference type="ARBA" id="ARBA00022989"/>
    </source>
</evidence>
<sequence>MRFLNRINIFQVSMQPDVPTCVFFLSMLNYFQLTNYFWMFVEGLYLFLLVVKTFTGDNIKLRLCIIIGWGKVSRRRLTFFFVGARSLGMPVLFIAMWAIAKSLDHNVTNHPNQVLITKLWSATNAETQQYRKASKALLVLIPLLGVTYVLVLTGPTEGQVANAFSYTRAAFLSSQGLFVALFYCFLNTEVQNTVKHHIERWSTARDLDTERRLYCPPSNPYRKRDSSVSETTTTTVIGLNSTTTFLDKSKKAISEDLNE</sequence>
<dbReference type="PRINTS" id="PR00249">
    <property type="entry name" value="GPCRSECRETIN"/>
</dbReference>